<dbReference type="EMBL" id="JAPQKR010000016">
    <property type="protein sequence ID" value="KAJ5191499.1"/>
    <property type="molecule type" value="Genomic_DNA"/>
</dbReference>
<comment type="caution">
    <text evidence="1">The sequence shown here is derived from an EMBL/GenBank/DDBJ whole genome shotgun (WGS) entry which is preliminary data.</text>
</comment>
<proteinExistence type="predicted"/>
<dbReference type="PANTHER" id="PTHR42085">
    <property type="entry name" value="F-BOX DOMAIN-CONTAINING PROTEIN"/>
    <property type="match status" value="1"/>
</dbReference>
<dbReference type="OrthoDB" id="62952at2759"/>
<dbReference type="InterPro" id="IPR038883">
    <property type="entry name" value="AN11006-like"/>
</dbReference>
<evidence type="ECO:0000313" key="1">
    <source>
        <dbReference type="EMBL" id="KAJ5191499.1"/>
    </source>
</evidence>
<evidence type="ECO:0008006" key="3">
    <source>
        <dbReference type="Google" id="ProtNLM"/>
    </source>
</evidence>
<dbReference type="GeneID" id="83184841"/>
<evidence type="ECO:0000313" key="2">
    <source>
        <dbReference type="Proteomes" id="UP001150904"/>
    </source>
</evidence>
<dbReference type="RefSeq" id="XP_058304439.1">
    <property type="nucleotide sequence ID" value="XM_058457540.1"/>
</dbReference>
<reference evidence="1" key="2">
    <citation type="journal article" date="2023" name="IMA Fungus">
        <title>Comparative genomic study of the Penicillium genus elucidates a diverse pangenome and 15 lateral gene transfer events.</title>
        <authorList>
            <person name="Petersen C."/>
            <person name="Sorensen T."/>
            <person name="Nielsen M.R."/>
            <person name="Sondergaard T.E."/>
            <person name="Sorensen J.L."/>
            <person name="Fitzpatrick D.A."/>
            <person name="Frisvad J.C."/>
            <person name="Nielsen K.L."/>
        </authorList>
    </citation>
    <scope>NUCLEOTIDE SEQUENCE</scope>
    <source>
        <strain evidence="1">IBT 15544</strain>
    </source>
</reference>
<name>A0A9W9M7E8_9EURO</name>
<dbReference type="AlphaFoldDB" id="A0A9W9M7E8"/>
<dbReference type="PANTHER" id="PTHR42085:SF2">
    <property type="entry name" value="F-BOX DOMAIN-CONTAINING PROTEIN"/>
    <property type="match status" value="1"/>
</dbReference>
<reference evidence="1" key="1">
    <citation type="submission" date="2022-12" db="EMBL/GenBank/DDBJ databases">
        <authorList>
            <person name="Petersen C."/>
        </authorList>
    </citation>
    <scope>NUCLEOTIDE SEQUENCE</scope>
    <source>
        <strain evidence="1">IBT 15544</strain>
    </source>
</reference>
<organism evidence="1 2">
    <name type="scientific">Penicillium cinerascens</name>
    <dbReference type="NCBI Taxonomy" id="70096"/>
    <lineage>
        <taxon>Eukaryota</taxon>
        <taxon>Fungi</taxon>
        <taxon>Dikarya</taxon>
        <taxon>Ascomycota</taxon>
        <taxon>Pezizomycotina</taxon>
        <taxon>Eurotiomycetes</taxon>
        <taxon>Eurotiomycetidae</taxon>
        <taxon>Eurotiales</taxon>
        <taxon>Aspergillaceae</taxon>
        <taxon>Penicillium</taxon>
    </lineage>
</organism>
<dbReference type="Proteomes" id="UP001150904">
    <property type="component" value="Unassembled WGS sequence"/>
</dbReference>
<keyword evidence="2" id="KW-1185">Reference proteome</keyword>
<gene>
    <name evidence="1" type="ORF">N7498_010484</name>
</gene>
<sequence>MPTNFLTLPGEIRNKIYKYSLVRDRNINLWRMGTYRDIAAGLLRVNRMIHHEARSILYGCNRFNFIADAPEHITEFLDKIGLTNANHLESIRIEFPHLQDHYDDVRLEDDSLRILTAIQDHCTNLKTLIMSSYSISMRMLSPSAPHSTEILAKVMALVDAHLKKIPSLQEIIVESGPYGPSTDIGREMLNYGWVIKWPEHVADEEDEDEDDIWECEEDLGSSDDDYGIDNDSDFWRRAMD</sequence>
<accession>A0A9W9M7E8</accession>
<protein>
    <recommendedName>
        <fullName evidence="3">F-box domain-containing protein</fullName>
    </recommendedName>
</protein>